<feature type="region of interest" description="Disordered" evidence="1">
    <location>
        <begin position="328"/>
        <end position="348"/>
    </location>
</feature>
<evidence type="ECO:0000313" key="2">
    <source>
        <dbReference type="EMBL" id="KAK4132720.1"/>
    </source>
</evidence>
<name>A0AAN6UGY8_9PEZI</name>
<feature type="compositionally biased region" description="Low complexity" evidence="1">
    <location>
        <begin position="249"/>
        <end position="262"/>
    </location>
</feature>
<protein>
    <recommendedName>
        <fullName evidence="4">Fungal N-terminal domain-containing protein</fullName>
    </recommendedName>
</protein>
<comment type="caution">
    <text evidence="2">The sequence shown here is derived from an EMBL/GenBank/DDBJ whole genome shotgun (WGS) entry which is preliminary data.</text>
</comment>
<feature type="region of interest" description="Disordered" evidence="1">
    <location>
        <begin position="187"/>
        <end position="217"/>
    </location>
</feature>
<feature type="compositionally biased region" description="Polar residues" evidence="1">
    <location>
        <begin position="329"/>
        <end position="340"/>
    </location>
</feature>
<evidence type="ECO:0008006" key="4">
    <source>
        <dbReference type="Google" id="ProtNLM"/>
    </source>
</evidence>
<keyword evidence="3" id="KW-1185">Reference proteome</keyword>
<evidence type="ECO:0000313" key="3">
    <source>
        <dbReference type="Proteomes" id="UP001304895"/>
    </source>
</evidence>
<sequence>MELPEMPTIAQALEYLLSGIRSTSAIISGFIRSVPIAHADLTAVARGLSDLRLLLEMIREESSIPVLLQTQMLPVFGCCGNVLVHIDTTLSQCREPEPWTASGQGAMASCRDSLGIFREALALALEMADLATGTWQHDPGHARAARDNILTKVQRLQTAAQSSRHPVHETASALGAYLDAVAGCVRRSSGDSPEARQDFGSKDISNASSTRAPSPGWGSPYYGEKLAVLDLCHAQQPKQPSPGLPESPTLPAAQGLPLPAQPSWMRGGALSTGSAMLGSTSFFVVDSPTSPTNDGRQESEYYTQEYPVHGTSRVTSFASTLVGTGESALGTTSVSGNSPGKSPVPAASVGPTGPISDQGRSFFTPVSVSPFSFSPPRSPPPKYHPTPIYESPYEETTSLDPPHGQIPIQVSVKDPYRAPIDITRIGHLAEKGKGKGSDVLHISTSPTSKYVATKHANKVIKIWAVSRNGLHGTIKTTSYVQPQMRSREYFIRSHAILSEKATLIGITTHFGLTLEIYNFGKGGGSAKKVQTIDEAHRWAAGDCDAFHNDHAPLAVYRPKADRIDRFVLARYTNTERPFWEDPSHSIELRKAGLPFVPKFPELAYSSDSRFLIAAAGPRPGDPPRAHATILIAWQMKPPSKSPLPDDEARHRPHRVCVPNHPALQTALPAC</sequence>
<evidence type="ECO:0000256" key="1">
    <source>
        <dbReference type="SAM" id="MobiDB-lite"/>
    </source>
</evidence>
<proteinExistence type="predicted"/>
<accession>A0AAN6UGY8</accession>
<reference evidence="2" key="2">
    <citation type="submission" date="2023-05" db="EMBL/GenBank/DDBJ databases">
        <authorList>
            <consortium name="Lawrence Berkeley National Laboratory"/>
            <person name="Steindorff A."/>
            <person name="Hensen N."/>
            <person name="Bonometti L."/>
            <person name="Westerberg I."/>
            <person name="Brannstrom I.O."/>
            <person name="Guillou S."/>
            <person name="Cros-Aarteil S."/>
            <person name="Calhoun S."/>
            <person name="Haridas S."/>
            <person name="Kuo A."/>
            <person name="Mondo S."/>
            <person name="Pangilinan J."/>
            <person name="Riley R."/>
            <person name="Labutti K."/>
            <person name="Andreopoulos B."/>
            <person name="Lipzen A."/>
            <person name="Chen C."/>
            <person name="Yanf M."/>
            <person name="Daum C."/>
            <person name="Ng V."/>
            <person name="Clum A."/>
            <person name="Ohm R."/>
            <person name="Martin F."/>
            <person name="Silar P."/>
            <person name="Natvig D."/>
            <person name="Lalanne C."/>
            <person name="Gautier V."/>
            <person name="Ament-Velasquez S.L."/>
            <person name="Kruys A."/>
            <person name="Hutchinson M.I."/>
            <person name="Powell A.J."/>
            <person name="Barry K."/>
            <person name="Miller A.N."/>
            <person name="Grigoriev I.V."/>
            <person name="Debuchy R."/>
            <person name="Gladieux P."/>
            <person name="Thoren M.H."/>
            <person name="Johannesson H."/>
        </authorList>
    </citation>
    <scope>NUCLEOTIDE SEQUENCE</scope>
    <source>
        <strain evidence="2">CBS 123565</strain>
    </source>
</reference>
<feature type="compositionally biased region" description="Polar residues" evidence="1">
    <location>
        <begin position="203"/>
        <end position="212"/>
    </location>
</feature>
<dbReference type="AlphaFoldDB" id="A0AAN6UGY8"/>
<gene>
    <name evidence="2" type="ORF">BT67DRAFT_406271</name>
</gene>
<feature type="region of interest" description="Disordered" evidence="1">
    <location>
        <begin position="235"/>
        <end position="271"/>
    </location>
</feature>
<feature type="non-terminal residue" evidence="2">
    <location>
        <position position="670"/>
    </location>
</feature>
<dbReference type="Proteomes" id="UP001304895">
    <property type="component" value="Unassembled WGS sequence"/>
</dbReference>
<dbReference type="EMBL" id="MU853416">
    <property type="protein sequence ID" value="KAK4132720.1"/>
    <property type="molecule type" value="Genomic_DNA"/>
</dbReference>
<reference evidence="2" key="1">
    <citation type="journal article" date="2023" name="Mol. Phylogenet. Evol.">
        <title>Genome-scale phylogeny and comparative genomics of the fungal order Sordariales.</title>
        <authorList>
            <person name="Hensen N."/>
            <person name="Bonometti L."/>
            <person name="Westerberg I."/>
            <person name="Brannstrom I.O."/>
            <person name="Guillou S."/>
            <person name="Cros-Aarteil S."/>
            <person name="Calhoun S."/>
            <person name="Haridas S."/>
            <person name="Kuo A."/>
            <person name="Mondo S."/>
            <person name="Pangilinan J."/>
            <person name="Riley R."/>
            <person name="LaButti K."/>
            <person name="Andreopoulos B."/>
            <person name="Lipzen A."/>
            <person name="Chen C."/>
            <person name="Yan M."/>
            <person name="Daum C."/>
            <person name="Ng V."/>
            <person name="Clum A."/>
            <person name="Steindorff A."/>
            <person name="Ohm R.A."/>
            <person name="Martin F."/>
            <person name="Silar P."/>
            <person name="Natvig D.O."/>
            <person name="Lalanne C."/>
            <person name="Gautier V."/>
            <person name="Ament-Velasquez S.L."/>
            <person name="Kruys A."/>
            <person name="Hutchinson M.I."/>
            <person name="Powell A.J."/>
            <person name="Barry K."/>
            <person name="Miller A.N."/>
            <person name="Grigoriev I.V."/>
            <person name="Debuchy R."/>
            <person name="Gladieux P."/>
            <person name="Hiltunen Thoren M."/>
            <person name="Johannesson H."/>
        </authorList>
    </citation>
    <scope>NUCLEOTIDE SEQUENCE</scope>
    <source>
        <strain evidence="2">CBS 123565</strain>
    </source>
</reference>
<organism evidence="2 3">
    <name type="scientific">Trichocladium antarcticum</name>
    <dbReference type="NCBI Taxonomy" id="1450529"/>
    <lineage>
        <taxon>Eukaryota</taxon>
        <taxon>Fungi</taxon>
        <taxon>Dikarya</taxon>
        <taxon>Ascomycota</taxon>
        <taxon>Pezizomycotina</taxon>
        <taxon>Sordariomycetes</taxon>
        <taxon>Sordariomycetidae</taxon>
        <taxon>Sordariales</taxon>
        <taxon>Chaetomiaceae</taxon>
        <taxon>Trichocladium</taxon>
    </lineage>
</organism>